<gene>
    <name evidence="2" type="ORF">LMG9449_2591</name>
</gene>
<organism evidence="2 3">
    <name type="scientific">Lactococcus lactis subsp. lactis</name>
    <name type="common">Streptococcus lactis</name>
    <dbReference type="NCBI Taxonomy" id="1360"/>
    <lineage>
        <taxon>Bacteria</taxon>
        <taxon>Bacillati</taxon>
        <taxon>Bacillota</taxon>
        <taxon>Bacilli</taxon>
        <taxon>Lactobacillales</taxon>
        <taxon>Streptococcaceae</taxon>
        <taxon>Lactococcus</taxon>
    </lineage>
</organism>
<accession>A0A0V8DLB9</accession>
<proteinExistence type="predicted"/>
<protein>
    <recommendedName>
        <fullName evidence="4">TrbL/VirB6 plasmid conjugal transfer protein</fullName>
    </recommendedName>
</protein>
<feature type="transmembrane region" description="Helical" evidence="1">
    <location>
        <begin position="70"/>
        <end position="90"/>
    </location>
</feature>
<dbReference type="Proteomes" id="UP000053612">
    <property type="component" value="Unassembled WGS sequence"/>
</dbReference>
<keyword evidence="1" id="KW-0472">Membrane</keyword>
<reference evidence="3" key="1">
    <citation type="submission" date="2015-10" db="EMBL/GenBank/DDBJ databases">
        <title>Draft Genome Sequences of 11 Lactococcus lactis subspecies cremoris strains.</title>
        <authorList>
            <person name="Wels M."/>
            <person name="Backus L."/>
            <person name="Boekhorst J."/>
            <person name="Dijkstra A."/>
            <person name="Beerthuizen M."/>
            <person name="Kelly W."/>
            <person name="Siezen R."/>
            <person name="Bachmann H."/>
            <person name="Van Hijum S."/>
        </authorList>
    </citation>
    <scope>NUCLEOTIDE SEQUENCE [LARGE SCALE GENOMIC DNA]</scope>
    <source>
        <strain evidence="3">LMG9449</strain>
    </source>
</reference>
<name>A0A0V8DLB9_LACLL</name>
<evidence type="ECO:0000313" key="2">
    <source>
        <dbReference type="EMBL" id="KSU14350.1"/>
    </source>
</evidence>
<feature type="transmembrane region" description="Helical" evidence="1">
    <location>
        <begin position="27"/>
        <end position="49"/>
    </location>
</feature>
<dbReference type="EMBL" id="LKLS01000214">
    <property type="protein sequence ID" value="KSU14350.1"/>
    <property type="molecule type" value="Genomic_DNA"/>
</dbReference>
<dbReference type="AlphaFoldDB" id="A0A0V8DLB9"/>
<evidence type="ECO:0000256" key="1">
    <source>
        <dbReference type="SAM" id="Phobius"/>
    </source>
</evidence>
<feature type="transmembrane region" description="Helical" evidence="1">
    <location>
        <begin position="147"/>
        <end position="170"/>
    </location>
</feature>
<keyword evidence="1" id="KW-0812">Transmembrane</keyword>
<feature type="transmembrane region" description="Helical" evidence="1">
    <location>
        <begin position="246"/>
        <end position="264"/>
    </location>
</feature>
<dbReference type="RefSeq" id="WP_058225449.1">
    <property type="nucleotide sequence ID" value="NZ_LKLS01000214.1"/>
</dbReference>
<keyword evidence="1" id="KW-1133">Transmembrane helix</keyword>
<evidence type="ECO:0000313" key="3">
    <source>
        <dbReference type="Proteomes" id="UP000053612"/>
    </source>
</evidence>
<evidence type="ECO:0008006" key="4">
    <source>
        <dbReference type="Google" id="ProtNLM"/>
    </source>
</evidence>
<comment type="caution">
    <text evidence="2">The sequence shown here is derived from an EMBL/GenBank/DDBJ whole genome shotgun (WGS) entry which is preliminary data.</text>
</comment>
<sequence length="278" mass="30733">MFSNFTQNITNYNPSAFSWVVKMSTQVILPVAFYISLFFFMMEVINVVVPKSQAGDNVQFKDISMAFMRWLVAMAVATAGVSIFVFITMISTGAINLFNQSGSITDALINSFIPKIKLPDNPLSALGEIFGMLTNPGKLINTAITGVLMYLLCLIAQIVAVISVSVIIYLRFFQIYLMALLSPIPLVSFASREFDSIGKNYLKYAFAYAFQTVVLVAVMWLFSFFAQPTIDVSGSLSTFSELKDNWGSALGSLVYAISYIVMIWQTLSVSKRLFGVGV</sequence>
<dbReference type="PATRIC" id="fig|1360.109.peg.574"/>
<feature type="transmembrane region" description="Helical" evidence="1">
    <location>
        <begin position="205"/>
        <end position="226"/>
    </location>
</feature>